<evidence type="ECO:0000256" key="3">
    <source>
        <dbReference type="SAM" id="Phobius"/>
    </source>
</evidence>
<dbReference type="AlphaFoldDB" id="A0AAD7GIC3"/>
<comment type="caution">
    <text evidence="4">The sequence shown here is derived from an EMBL/GenBank/DDBJ whole genome shotgun (WGS) entry which is preliminary data.</text>
</comment>
<dbReference type="InterPro" id="IPR036770">
    <property type="entry name" value="Ankyrin_rpt-contain_sf"/>
</dbReference>
<keyword evidence="3" id="KW-0472">Membrane</keyword>
<dbReference type="Proteomes" id="UP001221757">
    <property type="component" value="Unassembled WGS sequence"/>
</dbReference>
<dbReference type="SMART" id="SM00248">
    <property type="entry name" value="ANK"/>
    <property type="match status" value="4"/>
</dbReference>
<dbReference type="Gene3D" id="1.25.40.20">
    <property type="entry name" value="Ankyrin repeat-containing domain"/>
    <property type="match status" value="1"/>
</dbReference>
<dbReference type="PANTHER" id="PTHR23206:SF8">
    <property type="entry name" value="ANKYRIN REPEAT AND KH DOMAIN-CONTAINING 1"/>
    <property type="match status" value="1"/>
</dbReference>
<sequence>MVCGVLGRSLLCFFLLCLYGMLGMHYETSERQRAGFRSDSTRRSGKRLKQYHFFDRLRGLMSEGADIKHPGLANLFQLSAYHGKKDIVEFFLNEGVIETERTGTYSTALQIASANGHVAVVELFLTEGVIETDPTGTYRTALQTASANGQVAVVKLFLTEGVIETDPTGTYGTALQAASANGHMAVVELLLANRTDEEKEEYINIVGECFNVNGLGGEGNYWGRRMLWVSTLRCLRERRGRGGRAFDCGGSKSRA</sequence>
<feature type="transmembrane region" description="Helical" evidence="3">
    <location>
        <begin position="6"/>
        <end position="24"/>
    </location>
</feature>
<reference evidence="4" key="1">
    <citation type="submission" date="2023-03" db="EMBL/GenBank/DDBJ databases">
        <title>Massive genome expansion in bonnet fungi (Mycena s.s.) driven by repeated elements and novel gene families across ecological guilds.</title>
        <authorList>
            <consortium name="Lawrence Berkeley National Laboratory"/>
            <person name="Harder C.B."/>
            <person name="Miyauchi S."/>
            <person name="Viragh M."/>
            <person name="Kuo A."/>
            <person name="Thoen E."/>
            <person name="Andreopoulos B."/>
            <person name="Lu D."/>
            <person name="Skrede I."/>
            <person name="Drula E."/>
            <person name="Henrissat B."/>
            <person name="Morin E."/>
            <person name="Kohler A."/>
            <person name="Barry K."/>
            <person name="LaButti K."/>
            <person name="Morin E."/>
            <person name="Salamov A."/>
            <person name="Lipzen A."/>
            <person name="Mereny Z."/>
            <person name="Hegedus B."/>
            <person name="Baldrian P."/>
            <person name="Stursova M."/>
            <person name="Weitz H."/>
            <person name="Taylor A."/>
            <person name="Grigoriev I.V."/>
            <person name="Nagy L.G."/>
            <person name="Martin F."/>
            <person name="Kauserud H."/>
        </authorList>
    </citation>
    <scope>NUCLEOTIDE SEQUENCE</scope>
    <source>
        <strain evidence="4">CBHHK067</strain>
    </source>
</reference>
<keyword evidence="3" id="KW-1133">Transmembrane helix</keyword>
<evidence type="ECO:0000256" key="2">
    <source>
        <dbReference type="ARBA" id="ARBA00023043"/>
    </source>
</evidence>
<dbReference type="Pfam" id="PF12796">
    <property type="entry name" value="Ank_2"/>
    <property type="match status" value="1"/>
</dbReference>
<evidence type="ECO:0000256" key="1">
    <source>
        <dbReference type="ARBA" id="ARBA00022737"/>
    </source>
</evidence>
<proteinExistence type="predicted"/>
<keyword evidence="3" id="KW-0812">Transmembrane</keyword>
<keyword evidence="5" id="KW-1185">Reference proteome</keyword>
<organism evidence="4 5">
    <name type="scientific">Mycena rosella</name>
    <name type="common">Pink bonnet</name>
    <name type="synonym">Agaricus rosellus</name>
    <dbReference type="NCBI Taxonomy" id="1033263"/>
    <lineage>
        <taxon>Eukaryota</taxon>
        <taxon>Fungi</taxon>
        <taxon>Dikarya</taxon>
        <taxon>Basidiomycota</taxon>
        <taxon>Agaricomycotina</taxon>
        <taxon>Agaricomycetes</taxon>
        <taxon>Agaricomycetidae</taxon>
        <taxon>Agaricales</taxon>
        <taxon>Marasmiineae</taxon>
        <taxon>Mycenaceae</taxon>
        <taxon>Mycena</taxon>
    </lineage>
</organism>
<dbReference type="PANTHER" id="PTHR23206">
    <property type="entry name" value="MASK PROTEIN"/>
    <property type="match status" value="1"/>
</dbReference>
<name>A0AAD7GIC3_MYCRO</name>
<accession>A0AAD7GIC3</accession>
<dbReference type="SUPFAM" id="SSF48403">
    <property type="entry name" value="Ankyrin repeat"/>
    <property type="match status" value="1"/>
</dbReference>
<keyword evidence="1" id="KW-0677">Repeat</keyword>
<keyword evidence="2" id="KW-0040">ANK repeat</keyword>
<evidence type="ECO:0000313" key="5">
    <source>
        <dbReference type="Proteomes" id="UP001221757"/>
    </source>
</evidence>
<protein>
    <submittedName>
        <fullName evidence="4">Ankyrin repeat-containing domain protein</fullName>
    </submittedName>
</protein>
<dbReference type="EMBL" id="JARKIE010000064">
    <property type="protein sequence ID" value="KAJ7690468.1"/>
    <property type="molecule type" value="Genomic_DNA"/>
</dbReference>
<gene>
    <name evidence="4" type="ORF">B0H17DRAFT_588649</name>
</gene>
<dbReference type="InterPro" id="IPR002110">
    <property type="entry name" value="Ankyrin_rpt"/>
</dbReference>
<evidence type="ECO:0000313" key="4">
    <source>
        <dbReference type="EMBL" id="KAJ7690468.1"/>
    </source>
</evidence>
<dbReference type="InterPro" id="IPR051631">
    <property type="entry name" value="Ankyrin-KH/SAM_domain"/>
</dbReference>